<dbReference type="GO" id="GO:0010494">
    <property type="term" value="C:cytoplasmic stress granule"/>
    <property type="evidence" value="ECO:0007669"/>
    <property type="project" value="TreeGrafter"/>
</dbReference>
<evidence type="ECO:0000259" key="1">
    <source>
        <dbReference type="Pfam" id="PF05641"/>
    </source>
</evidence>
<sequence>MDDPNVEVLGPHGAYYKATVVDINGEEVTVRYEGEWCADTRVAMTGVRLPPCSNIPLPTEYAEAAEVEVFDQLMGAPHAAFWKATVKMSKGDFHVVELVGVQVSGGENIFPSDKVRPRNTNPPITSKSLHKVEIEVPEDIRDYARMESVHKPFKKAVGSTSCVYNPDTRKLVLIV</sequence>
<dbReference type="InterPro" id="IPR040148">
    <property type="entry name" value="FMR1"/>
</dbReference>
<reference evidence="4 5" key="1">
    <citation type="submission" date="2024-05" db="EMBL/GenBank/DDBJ databases">
        <authorList>
            <person name="Wallberg A."/>
        </authorList>
    </citation>
    <scope>NUCLEOTIDE SEQUENCE [LARGE SCALE GENOMIC DNA]</scope>
</reference>
<evidence type="ECO:0000313" key="4">
    <source>
        <dbReference type="EMBL" id="CAL4158951.1"/>
    </source>
</evidence>
<dbReference type="EMBL" id="CAXKWB010043116">
    <property type="protein sequence ID" value="CAL4158951.1"/>
    <property type="molecule type" value="Genomic_DNA"/>
</dbReference>
<dbReference type="Pfam" id="PF05641">
    <property type="entry name" value="Agenet"/>
    <property type="match status" value="1"/>
</dbReference>
<feature type="domain" description="Synaptic functional regulator FMRP KH0" evidence="2">
    <location>
        <begin position="129"/>
        <end position="174"/>
    </location>
</feature>
<name>A0AAV2S5Y2_MEGNR</name>
<keyword evidence="5" id="KW-1185">Reference proteome</keyword>
<accession>A0AAV2S5Y2</accession>
<dbReference type="AlphaFoldDB" id="A0AAV2S5Y2"/>
<proteinExistence type="predicted"/>
<evidence type="ECO:0000259" key="3">
    <source>
        <dbReference type="Pfam" id="PF18336"/>
    </source>
</evidence>
<feature type="domain" description="Agenet-like" evidence="3">
    <location>
        <begin position="6"/>
        <end position="51"/>
    </location>
</feature>
<feature type="non-terminal residue" evidence="4">
    <location>
        <position position="175"/>
    </location>
</feature>
<dbReference type="GO" id="GO:0043488">
    <property type="term" value="P:regulation of mRNA stability"/>
    <property type="evidence" value="ECO:0007669"/>
    <property type="project" value="TreeGrafter"/>
</dbReference>
<dbReference type="Pfam" id="PF18336">
    <property type="entry name" value="Tudor_FRX1"/>
    <property type="match status" value="1"/>
</dbReference>
<organism evidence="4 5">
    <name type="scientific">Meganyctiphanes norvegica</name>
    <name type="common">Northern krill</name>
    <name type="synonym">Thysanopoda norvegica</name>
    <dbReference type="NCBI Taxonomy" id="48144"/>
    <lineage>
        <taxon>Eukaryota</taxon>
        <taxon>Metazoa</taxon>
        <taxon>Ecdysozoa</taxon>
        <taxon>Arthropoda</taxon>
        <taxon>Crustacea</taxon>
        <taxon>Multicrustacea</taxon>
        <taxon>Malacostraca</taxon>
        <taxon>Eumalacostraca</taxon>
        <taxon>Eucarida</taxon>
        <taxon>Euphausiacea</taxon>
        <taxon>Euphausiidae</taxon>
        <taxon>Meganyctiphanes</taxon>
    </lineage>
</organism>
<evidence type="ECO:0000313" key="5">
    <source>
        <dbReference type="Proteomes" id="UP001497623"/>
    </source>
</evidence>
<evidence type="ECO:0008006" key="6">
    <source>
        <dbReference type="Google" id="ProtNLM"/>
    </source>
</evidence>
<dbReference type="PANTHER" id="PTHR10603:SF7">
    <property type="entry name" value="FRAGILE X MESSENGER RIBONUCLEOPROTEIN 1 HOMOLOG"/>
    <property type="match status" value="1"/>
</dbReference>
<dbReference type="GO" id="GO:0098793">
    <property type="term" value="C:presynapse"/>
    <property type="evidence" value="ECO:0007669"/>
    <property type="project" value="GOC"/>
</dbReference>
<dbReference type="PANTHER" id="PTHR10603">
    <property type="entry name" value="FRAGILE X MENTAL RETARDATION SYNDROME-RELATED PROTEIN"/>
    <property type="match status" value="1"/>
</dbReference>
<dbReference type="GO" id="GO:0005634">
    <property type="term" value="C:nucleus"/>
    <property type="evidence" value="ECO:0007669"/>
    <property type="project" value="TreeGrafter"/>
</dbReference>
<dbReference type="InterPro" id="IPR041560">
    <property type="entry name" value="Tudor_FRM1"/>
</dbReference>
<protein>
    <recommendedName>
        <fullName evidence="6">Fragile X mental retardation syndrome-related protein 1</fullName>
    </recommendedName>
</protein>
<dbReference type="GO" id="GO:0099577">
    <property type="term" value="P:regulation of translation at presynapse, modulating synaptic transmission"/>
    <property type="evidence" value="ECO:0007669"/>
    <property type="project" value="TreeGrafter"/>
</dbReference>
<dbReference type="GO" id="GO:0048513">
    <property type="term" value="P:animal organ development"/>
    <property type="evidence" value="ECO:0007669"/>
    <property type="project" value="TreeGrafter"/>
</dbReference>
<dbReference type="InterPro" id="IPR040472">
    <property type="entry name" value="FMRP_KH0"/>
</dbReference>
<dbReference type="Gene3D" id="2.30.30.140">
    <property type="match status" value="2"/>
</dbReference>
<dbReference type="GO" id="GO:0045182">
    <property type="term" value="F:translation regulator activity"/>
    <property type="evidence" value="ECO:0007669"/>
    <property type="project" value="TreeGrafter"/>
</dbReference>
<evidence type="ECO:0000259" key="2">
    <source>
        <dbReference type="Pfam" id="PF17904"/>
    </source>
</evidence>
<dbReference type="GO" id="GO:0003730">
    <property type="term" value="F:mRNA 3'-UTR binding"/>
    <property type="evidence" value="ECO:0007669"/>
    <property type="project" value="TreeGrafter"/>
</dbReference>
<dbReference type="InterPro" id="IPR008395">
    <property type="entry name" value="Agenet-like_dom"/>
</dbReference>
<dbReference type="GO" id="GO:0045727">
    <property type="term" value="P:positive regulation of translation"/>
    <property type="evidence" value="ECO:0007669"/>
    <property type="project" value="TreeGrafter"/>
</dbReference>
<dbReference type="GO" id="GO:0043005">
    <property type="term" value="C:neuron projection"/>
    <property type="evidence" value="ECO:0007669"/>
    <property type="project" value="TreeGrafter"/>
</dbReference>
<dbReference type="GO" id="GO:0048170">
    <property type="term" value="P:positive regulation of long-term neuronal synaptic plasticity"/>
    <property type="evidence" value="ECO:0007669"/>
    <property type="project" value="TreeGrafter"/>
</dbReference>
<gene>
    <name evidence="4" type="ORF">MNOR_LOCUS32174</name>
</gene>
<comment type="caution">
    <text evidence="4">The sequence shown here is derived from an EMBL/GenBank/DDBJ whole genome shotgun (WGS) entry which is preliminary data.</text>
</comment>
<dbReference type="Pfam" id="PF17904">
    <property type="entry name" value="KH_9"/>
    <property type="match status" value="1"/>
</dbReference>
<dbReference type="GO" id="GO:0051028">
    <property type="term" value="P:mRNA transport"/>
    <property type="evidence" value="ECO:0007669"/>
    <property type="project" value="TreeGrafter"/>
</dbReference>
<dbReference type="Proteomes" id="UP001497623">
    <property type="component" value="Unassembled WGS sequence"/>
</dbReference>
<feature type="domain" description="Agenet-like" evidence="1">
    <location>
        <begin position="66"/>
        <end position="119"/>
    </location>
</feature>